<dbReference type="Proteomes" id="UP001302126">
    <property type="component" value="Unassembled WGS sequence"/>
</dbReference>
<keyword evidence="4" id="KW-1185">Reference proteome</keyword>
<dbReference type="AlphaFoldDB" id="A0AAN7AJF1"/>
<reference evidence="3" key="1">
    <citation type="journal article" date="2023" name="Mol. Phylogenet. Evol.">
        <title>Genome-scale phylogeny and comparative genomics of the fungal order Sordariales.</title>
        <authorList>
            <person name="Hensen N."/>
            <person name="Bonometti L."/>
            <person name="Westerberg I."/>
            <person name="Brannstrom I.O."/>
            <person name="Guillou S."/>
            <person name="Cros-Aarteil S."/>
            <person name="Calhoun S."/>
            <person name="Haridas S."/>
            <person name="Kuo A."/>
            <person name="Mondo S."/>
            <person name="Pangilinan J."/>
            <person name="Riley R."/>
            <person name="LaButti K."/>
            <person name="Andreopoulos B."/>
            <person name="Lipzen A."/>
            <person name="Chen C."/>
            <person name="Yan M."/>
            <person name="Daum C."/>
            <person name="Ng V."/>
            <person name="Clum A."/>
            <person name="Steindorff A."/>
            <person name="Ohm R.A."/>
            <person name="Martin F."/>
            <person name="Silar P."/>
            <person name="Natvig D.O."/>
            <person name="Lalanne C."/>
            <person name="Gautier V."/>
            <person name="Ament-Velasquez S.L."/>
            <person name="Kruys A."/>
            <person name="Hutchinson M.I."/>
            <person name="Powell A.J."/>
            <person name="Barry K."/>
            <person name="Miller A.N."/>
            <person name="Grigoriev I.V."/>
            <person name="Debuchy R."/>
            <person name="Gladieux P."/>
            <person name="Hiltunen Thoren M."/>
            <person name="Johannesson H."/>
        </authorList>
    </citation>
    <scope>NUCLEOTIDE SEQUENCE</scope>
    <source>
        <strain evidence="3">PSN309</strain>
    </source>
</reference>
<sequence>MVTSAFAAFRNAAPNGNTGHDGHTNPTPYTVTAMGRWSILNKQLPVADEIKEIHVYDFDNTLFKTPLPNPKIWNGPTIGSLSNPDAFVNGGWWHDSRILAATGEGLAKEEPRAWNGWWNETIVELVKLSAQQKDALCVLLTGRSESGFSDIVKRMVDSKGLEFDLMSLKPAVGPNNERFASTIAFKHAFLEVLMETYKYAEEIRIYEDRVKHVKSFQDFLANFNKKQSSTPTRGPINGEVIHVADMVTYLDPIVEVAEVEQIVKDHNASLAKRRRGIRGEKLTIRKSIFYTGYLINSADAQRLVNLMPIPQLPESELKYHANNIMICPRPCAAHVLEKVGGIGSKMKWEVTHTACFENNIWAVRVRPVPADARIHTSGDVPLVVLALRKGARHVDAGKIQSWQPISPAQSFVFETTVGEKVLLRVEGLSTHESSYDNQKGAKRRHTAGEDNFRSRHGNHPAGGHGGHGTHGGHGGHAGHGHGNQRGNFHTPAGRGGAGRGGGFRGGGRGAGGGGFRGSRGGPAKGGRGGRGGGGGGDRGGAHHYKSLDDVGGRDSQGGFAQMYEDVQATIPKGPSNPQNPGFYQQGQPKNQNSGGWQQGGQQQQGRFNNNGYGGQGGGGGGGGGGNGGEFSY</sequence>
<dbReference type="GO" id="GO:0032040">
    <property type="term" value="C:small-subunit processome"/>
    <property type="evidence" value="ECO:0007669"/>
    <property type="project" value="TreeGrafter"/>
</dbReference>
<feature type="compositionally biased region" description="Low complexity" evidence="1">
    <location>
        <begin position="590"/>
        <end position="610"/>
    </location>
</feature>
<gene>
    <name evidence="3" type="ORF">QBC35DRAFT_474113</name>
</gene>
<comment type="caution">
    <text evidence="3">The sequence shown here is derived from an EMBL/GenBank/DDBJ whole genome shotgun (WGS) entry which is preliminary data.</text>
</comment>
<feature type="region of interest" description="Disordered" evidence="1">
    <location>
        <begin position="569"/>
        <end position="632"/>
    </location>
</feature>
<proteinExistence type="predicted"/>
<dbReference type="GO" id="GO:0003723">
    <property type="term" value="F:RNA binding"/>
    <property type="evidence" value="ECO:0007669"/>
    <property type="project" value="TreeGrafter"/>
</dbReference>
<organism evidence="3 4">
    <name type="scientific">Podospora australis</name>
    <dbReference type="NCBI Taxonomy" id="1536484"/>
    <lineage>
        <taxon>Eukaryota</taxon>
        <taxon>Fungi</taxon>
        <taxon>Dikarya</taxon>
        <taxon>Ascomycota</taxon>
        <taxon>Pezizomycotina</taxon>
        <taxon>Sordariomycetes</taxon>
        <taxon>Sordariomycetidae</taxon>
        <taxon>Sordariales</taxon>
        <taxon>Podosporaceae</taxon>
        <taxon>Podospora</taxon>
    </lineage>
</organism>
<accession>A0AAN7AJF1</accession>
<dbReference type="Pfam" id="PF10307">
    <property type="entry name" value="HAD_SAK_1"/>
    <property type="match status" value="1"/>
</dbReference>
<dbReference type="GO" id="GO:0000494">
    <property type="term" value="P:box C/D sno(s)RNA 3'-end processing"/>
    <property type="evidence" value="ECO:0007669"/>
    <property type="project" value="TreeGrafter"/>
</dbReference>
<dbReference type="PANTHER" id="PTHR10335">
    <property type="entry name" value="RRNA 2-O-METHYLTRANSFERASE FIBRILLARIN"/>
    <property type="match status" value="1"/>
</dbReference>
<dbReference type="GO" id="GO:1990259">
    <property type="term" value="F:histone H2AQ104 methyltransferase activity"/>
    <property type="evidence" value="ECO:0007669"/>
    <property type="project" value="TreeGrafter"/>
</dbReference>
<feature type="compositionally biased region" description="Gly residues" evidence="1">
    <location>
        <begin position="460"/>
        <end position="483"/>
    </location>
</feature>
<feature type="region of interest" description="Disordered" evidence="1">
    <location>
        <begin position="432"/>
        <end position="557"/>
    </location>
</feature>
<feature type="compositionally biased region" description="Gly residues" evidence="1">
    <location>
        <begin position="493"/>
        <end position="538"/>
    </location>
</feature>
<dbReference type="EMBL" id="MU864396">
    <property type="protein sequence ID" value="KAK4187825.1"/>
    <property type="molecule type" value="Genomic_DNA"/>
</dbReference>
<dbReference type="GO" id="GO:0031428">
    <property type="term" value="C:box C/D methylation guide snoRNP complex"/>
    <property type="evidence" value="ECO:0007669"/>
    <property type="project" value="TreeGrafter"/>
</dbReference>
<reference evidence="3" key="2">
    <citation type="submission" date="2023-05" db="EMBL/GenBank/DDBJ databases">
        <authorList>
            <consortium name="Lawrence Berkeley National Laboratory"/>
            <person name="Steindorff A."/>
            <person name="Hensen N."/>
            <person name="Bonometti L."/>
            <person name="Westerberg I."/>
            <person name="Brannstrom I.O."/>
            <person name="Guillou S."/>
            <person name="Cros-Aarteil S."/>
            <person name="Calhoun S."/>
            <person name="Haridas S."/>
            <person name="Kuo A."/>
            <person name="Mondo S."/>
            <person name="Pangilinan J."/>
            <person name="Riley R."/>
            <person name="Labutti K."/>
            <person name="Andreopoulos B."/>
            <person name="Lipzen A."/>
            <person name="Chen C."/>
            <person name="Yanf M."/>
            <person name="Daum C."/>
            <person name="Ng V."/>
            <person name="Clum A."/>
            <person name="Ohm R."/>
            <person name="Martin F."/>
            <person name="Silar P."/>
            <person name="Natvig D."/>
            <person name="Lalanne C."/>
            <person name="Gautier V."/>
            <person name="Ament-Velasquez S.L."/>
            <person name="Kruys A."/>
            <person name="Hutchinson M.I."/>
            <person name="Powell A.J."/>
            <person name="Barry K."/>
            <person name="Miller A.N."/>
            <person name="Grigoriev I.V."/>
            <person name="Debuchy R."/>
            <person name="Gladieux P."/>
            <person name="Thoren M.H."/>
            <person name="Johannesson H."/>
        </authorList>
    </citation>
    <scope>NUCLEOTIDE SEQUENCE</scope>
    <source>
        <strain evidence="3">PSN309</strain>
    </source>
</reference>
<evidence type="ECO:0000259" key="2">
    <source>
        <dbReference type="Pfam" id="PF10307"/>
    </source>
</evidence>
<name>A0AAN7AJF1_9PEZI</name>
<dbReference type="InterPro" id="IPR018812">
    <property type="entry name" value="SAK_HAD"/>
</dbReference>
<evidence type="ECO:0000256" key="1">
    <source>
        <dbReference type="SAM" id="MobiDB-lite"/>
    </source>
</evidence>
<feature type="domain" description="Swiss Army Knife RNA repair protein HAD" evidence="2">
    <location>
        <begin position="65"/>
        <end position="268"/>
    </location>
</feature>
<dbReference type="PANTHER" id="PTHR10335:SF23">
    <property type="entry name" value="OB FOLD-CONTAINING PROTEIN, NUCLEIC ACID BINDING"/>
    <property type="match status" value="1"/>
</dbReference>
<evidence type="ECO:0000313" key="4">
    <source>
        <dbReference type="Proteomes" id="UP001302126"/>
    </source>
</evidence>
<evidence type="ECO:0000313" key="3">
    <source>
        <dbReference type="EMBL" id="KAK4187825.1"/>
    </source>
</evidence>
<feature type="compositionally biased region" description="Polar residues" evidence="1">
    <location>
        <begin position="575"/>
        <end position="589"/>
    </location>
</feature>
<feature type="compositionally biased region" description="Gly residues" evidence="1">
    <location>
        <begin position="611"/>
        <end position="632"/>
    </location>
</feature>
<protein>
    <recommendedName>
        <fullName evidence="2">Swiss Army Knife RNA repair protein HAD domain-containing protein</fullName>
    </recommendedName>
</protein>
<dbReference type="GO" id="GO:0008649">
    <property type="term" value="F:rRNA methyltransferase activity"/>
    <property type="evidence" value="ECO:0007669"/>
    <property type="project" value="TreeGrafter"/>
</dbReference>